<name>A0A382M5A7_9ZZZZ</name>
<protein>
    <recommendedName>
        <fullName evidence="1">FlgD/Vpr Ig-like domain-containing protein</fullName>
    </recommendedName>
</protein>
<reference evidence="2" key="1">
    <citation type="submission" date="2018-05" db="EMBL/GenBank/DDBJ databases">
        <authorList>
            <person name="Lanie J.A."/>
            <person name="Ng W.-L."/>
            <person name="Kazmierczak K.M."/>
            <person name="Andrzejewski T.M."/>
            <person name="Davidsen T.M."/>
            <person name="Wayne K.J."/>
            <person name="Tettelin H."/>
            <person name="Glass J.I."/>
            <person name="Rusch D."/>
            <person name="Podicherti R."/>
            <person name="Tsui H.-C.T."/>
            <person name="Winkler M.E."/>
        </authorList>
    </citation>
    <scope>NUCLEOTIDE SEQUENCE</scope>
</reference>
<evidence type="ECO:0000313" key="2">
    <source>
        <dbReference type="EMBL" id="SVC43870.1"/>
    </source>
</evidence>
<feature type="non-terminal residue" evidence="2">
    <location>
        <position position="1"/>
    </location>
</feature>
<accession>A0A382M5A7</accession>
<dbReference type="InterPro" id="IPR025965">
    <property type="entry name" value="FlgD/Vpr_Ig-like"/>
</dbReference>
<organism evidence="2">
    <name type="scientific">marine metagenome</name>
    <dbReference type="NCBI Taxonomy" id="408172"/>
    <lineage>
        <taxon>unclassified sequences</taxon>
        <taxon>metagenomes</taxon>
        <taxon>ecological metagenomes</taxon>
    </lineage>
</organism>
<dbReference type="Pfam" id="PF13860">
    <property type="entry name" value="FlgD_ig"/>
    <property type="match status" value="1"/>
</dbReference>
<feature type="domain" description="FlgD/Vpr Ig-like" evidence="1">
    <location>
        <begin position="73"/>
        <end position="122"/>
    </location>
</feature>
<dbReference type="GO" id="GO:0005509">
    <property type="term" value="F:calcium ion binding"/>
    <property type="evidence" value="ECO:0007669"/>
    <property type="project" value="InterPro"/>
</dbReference>
<dbReference type="InterPro" id="IPR028974">
    <property type="entry name" value="TSP_type-3_rpt"/>
</dbReference>
<dbReference type="Gene3D" id="2.60.40.4070">
    <property type="match status" value="1"/>
</dbReference>
<dbReference type="EMBL" id="UINC01091249">
    <property type="protein sequence ID" value="SVC43870.1"/>
    <property type="molecule type" value="Genomic_DNA"/>
</dbReference>
<sequence>ATQCAADADSDGVCDADDTCADTIANAVVNTDGCSEDQLSISQVGTAFPTEFSISQNFPNPFNPVTSITFDVAEMDEVSLVVYDLTGKEVATLVSGTYTPGTYNVEWNAVNNVGDGIVSGMYIYRYISSEKAITRKMLYLK</sequence>
<evidence type="ECO:0000259" key="1">
    <source>
        <dbReference type="Pfam" id="PF13860"/>
    </source>
</evidence>
<dbReference type="SUPFAM" id="SSF103647">
    <property type="entry name" value="TSP type-3 repeat"/>
    <property type="match status" value="1"/>
</dbReference>
<dbReference type="AlphaFoldDB" id="A0A382M5A7"/>
<proteinExistence type="predicted"/>
<dbReference type="NCBIfam" id="TIGR04183">
    <property type="entry name" value="Por_Secre_tail"/>
    <property type="match status" value="1"/>
</dbReference>
<dbReference type="InterPro" id="IPR026444">
    <property type="entry name" value="Secre_tail"/>
</dbReference>
<gene>
    <name evidence="2" type="ORF">METZ01_LOCUS296724</name>
</gene>